<evidence type="ECO:0000256" key="1">
    <source>
        <dbReference type="SAM" id="MobiDB-lite"/>
    </source>
</evidence>
<dbReference type="InterPro" id="IPR012334">
    <property type="entry name" value="Pectin_lyas_fold"/>
</dbReference>
<organism evidence="4 5">
    <name type="scientific">Nonomuraea spiralis</name>
    <dbReference type="NCBI Taxonomy" id="46182"/>
    <lineage>
        <taxon>Bacteria</taxon>
        <taxon>Bacillati</taxon>
        <taxon>Actinomycetota</taxon>
        <taxon>Actinomycetes</taxon>
        <taxon>Streptosporangiales</taxon>
        <taxon>Streptosporangiaceae</taxon>
        <taxon>Nonomuraea</taxon>
    </lineage>
</organism>
<dbReference type="Gene3D" id="3.60.10.10">
    <property type="entry name" value="Endonuclease/exonuclease/phosphatase"/>
    <property type="match status" value="1"/>
</dbReference>
<dbReference type="InterPro" id="IPR000772">
    <property type="entry name" value="Ricin_B_lectin"/>
</dbReference>
<evidence type="ECO:0000313" key="4">
    <source>
        <dbReference type="EMBL" id="MFB9205350.1"/>
    </source>
</evidence>
<protein>
    <submittedName>
        <fullName evidence="4">RICIN domain-containing protein</fullName>
    </submittedName>
</protein>
<dbReference type="Proteomes" id="UP001589647">
    <property type="component" value="Unassembled WGS sequence"/>
</dbReference>
<comment type="caution">
    <text evidence="4">The sequence shown here is derived from an EMBL/GenBank/DDBJ whole genome shotgun (WGS) entry which is preliminary data.</text>
</comment>
<keyword evidence="2" id="KW-0732">Signal</keyword>
<dbReference type="Pfam" id="PF14200">
    <property type="entry name" value="RicinB_lectin_2"/>
    <property type="match status" value="1"/>
</dbReference>
<evidence type="ECO:0000259" key="3">
    <source>
        <dbReference type="Pfam" id="PF14200"/>
    </source>
</evidence>
<dbReference type="Gene3D" id="2.160.20.10">
    <property type="entry name" value="Single-stranded right-handed beta-helix, Pectin lyase-like"/>
    <property type="match status" value="1"/>
</dbReference>
<dbReference type="InterPro" id="IPR035992">
    <property type="entry name" value="Ricin_B-like_lectins"/>
</dbReference>
<name>A0ABV5ILE0_9ACTN</name>
<dbReference type="EMBL" id="JBHMEI010000028">
    <property type="protein sequence ID" value="MFB9205350.1"/>
    <property type="molecule type" value="Genomic_DNA"/>
</dbReference>
<sequence>MVRPAAAMMSVLLLSLSSPGSTPAAWGASASPTSVTAPATAEDPPWAGPGASGPDLSHSNRTAPPAGLPDWSRAGYRGGQELPEGDADLTDDASCRISPEKLASSYGVTADDGTDDTAGLQKAIDHIKSDCSPNANFNRLSLIELPAGRIDITRQIYVDAGFLIVRGKGSGDGGTRLVFRPGLQTRYDQVINGRWDQESMIAGTAPDIGNGGWIWPGRGMFRVQTREVATRYKDDWELASSLPMRKDLYEGSVNQHWVSGFKVAAAADDPGFSARTGGTVVRLDAKADMTRFRPGGYVWVGAANSRKFYAQQGITDQSMIEALHMRQEMFRLSRMDATAKTITLDRPLRWDLPVNSESDGSEPLNGNGTPYASKVTPLKVVEGVGFEDFSFTQDMNGLPKIGGQETYSLTPEQAVHNYGNLAPEYAMHGIVFKWAANSWARGLKATMTGSHPIVTEVARNLQIERNSFDGAWNKGKGGNGYLRGSRVWDSLWAHNLSRNLRHFTFQWSAGGNVAFRNDLDSDLNLHGGWEHDNLFEQNTVRVPYEHRSASCSANCGGEGGEIDAGTWYPVWWAAGPKAGKWAGSSGPQNVFYDNTLSKQTTAGGPFEPYRPYGAQAGTAFQFGSDDSDPRAFLPLSQNGQAITDWTGRETLNYQGNGVAALDVGHRQSLFLRDTGGELPPRDPEPVEIKAATWNMAGASSPQQGDRYATALPALHTRESPPRENDILALQETGYPADRHYWSKDTIAQADYVKRMRDGSTNAPPVEEIWLSRTSGGRGGGYLYWLNTNVDTGSGNPEKINLAVWTRRSVRRDEIFVVPGATRNGVHEGKSRPALGVNYCGVVYFTWHGAAAGGTDNVTMLRNIKSRMENAGPNGQPLRWVVLGDYNMEVYGQAGLLNALGGDAPQFDVLPSSGPTRPVTGRTIDYAVTQNGVTPALYRGYGFGTPMTDFEMSDHLPVEYDFSYLTEDPRCTTSQPARQAKAVPRTTQNLRSASSTRSPYPSGAGTRPGSSRLKTRTFARSEQSAHNFRFLAAGDDPGHYRVLHSFTRTYLGQESGLADAPAILQGTDDGDSQLWRLLDMGDGTWILLNKATGQALTALDRADGEELVGRDLADEFDPDQRWFLQDAENEALDVDEIVTGAGSAMTVQDSDPEPGTPVALEPDSDDSEEEFIPIYADKTEDYYCYYLVHKGLYVNSTATNPAVGDGNLLTLNEFRANDGGYMFCTPPADRHASQLTTVGQYDAQGRFLNLGAVGPGLLALSASYGLTWTWKAIAS</sequence>
<proteinExistence type="predicted"/>
<feature type="compositionally biased region" description="Polar residues" evidence="1">
    <location>
        <begin position="984"/>
        <end position="998"/>
    </location>
</feature>
<feature type="region of interest" description="Disordered" evidence="1">
    <location>
        <begin position="970"/>
        <end position="1012"/>
    </location>
</feature>
<feature type="chain" id="PRO_5047302073" evidence="2">
    <location>
        <begin position="25"/>
        <end position="1274"/>
    </location>
</feature>
<feature type="region of interest" description="Disordered" evidence="1">
    <location>
        <begin position="1143"/>
        <end position="1166"/>
    </location>
</feature>
<evidence type="ECO:0000313" key="5">
    <source>
        <dbReference type="Proteomes" id="UP001589647"/>
    </source>
</evidence>
<dbReference type="SUPFAM" id="SSF56219">
    <property type="entry name" value="DNase I-like"/>
    <property type="match status" value="1"/>
</dbReference>
<dbReference type="InterPro" id="IPR011050">
    <property type="entry name" value="Pectin_lyase_fold/virulence"/>
</dbReference>
<dbReference type="Gene3D" id="2.80.10.50">
    <property type="match status" value="1"/>
</dbReference>
<dbReference type="SUPFAM" id="SSF51126">
    <property type="entry name" value="Pectin lyase-like"/>
    <property type="match status" value="1"/>
</dbReference>
<gene>
    <name evidence="4" type="ORF">ACFFV7_29430</name>
</gene>
<feature type="region of interest" description="Disordered" evidence="1">
    <location>
        <begin position="21"/>
        <end position="92"/>
    </location>
</feature>
<dbReference type="RefSeq" id="WP_189653941.1">
    <property type="nucleotide sequence ID" value="NZ_BMRC01000052.1"/>
</dbReference>
<reference evidence="4 5" key="1">
    <citation type="submission" date="2024-09" db="EMBL/GenBank/DDBJ databases">
        <authorList>
            <person name="Sun Q."/>
            <person name="Mori K."/>
        </authorList>
    </citation>
    <scope>NUCLEOTIDE SEQUENCE [LARGE SCALE GENOMIC DNA]</scope>
    <source>
        <strain evidence="4 5">CCM 3426</strain>
    </source>
</reference>
<dbReference type="CDD" id="cd00161">
    <property type="entry name" value="beta-trefoil_Ricin-like"/>
    <property type="match status" value="1"/>
</dbReference>
<accession>A0ABV5ILE0</accession>
<feature type="compositionally biased region" description="Low complexity" evidence="1">
    <location>
        <begin position="21"/>
        <end position="41"/>
    </location>
</feature>
<evidence type="ECO:0000256" key="2">
    <source>
        <dbReference type="SAM" id="SignalP"/>
    </source>
</evidence>
<dbReference type="SUPFAM" id="SSF50370">
    <property type="entry name" value="Ricin B-like lectins"/>
    <property type="match status" value="1"/>
</dbReference>
<dbReference type="InterPro" id="IPR036691">
    <property type="entry name" value="Endo/exonu/phosph_ase_sf"/>
</dbReference>
<feature type="signal peptide" evidence="2">
    <location>
        <begin position="1"/>
        <end position="24"/>
    </location>
</feature>
<feature type="domain" description="Ricin B lectin" evidence="3">
    <location>
        <begin position="1027"/>
        <end position="1098"/>
    </location>
</feature>
<keyword evidence="5" id="KW-1185">Reference proteome</keyword>